<organism evidence="2 3">
    <name type="scientific">Streptomyces toyocaensis</name>
    <dbReference type="NCBI Taxonomy" id="55952"/>
    <lineage>
        <taxon>Bacteria</taxon>
        <taxon>Bacillati</taxon>
        <taxon>Actinomycetota</taxon>
        <taxon>Actinomycetes</taxon>
        <taxon>Kitasatosporales</taxon>
        <taxon>Streptomycetaceae</taxon>
        <taxon>Streptomyces</taxon>
    </lineage>
</organism>
<proteinExistence type="predicted"/>
<dbReference type="RefSeq" id="WP_051858485.1">
    <property type="nucleotide sequence ID" value="NZ_JBFADL010000007.1"/>
</dbReference>
<sequence length="176" mass="19492">MSAEEWRIHLAEFADWYLGTVSAAHRSPASDRPRGFRLRREPATARQLDAAEERLGVPLPPSLRGFLTASNGFGPVSQYTEALRSCEEIDWFRSTHPGCVNTVGGTGDRDVLLHALCLTRGEDVILLDTRTASADGEYGAYLFAVKYGELDERYAGFGEVVLAGHAEIEWHRTHCV</sequence>
<feature type="domain" description="Knr4/Smi1-like" evidence="1">
    <location>
        <begin position="42"/>
        <end position="163"/>
    </location>
</feature>
<dbReference type="Gene3D" id="3.40.1580.10">
    <property type="entry name" value="SMI1/KNR4-like"/>
    <property type="match status" value="1"/>
</dbReference>
<evidence type="ECO:0000259" key="1">
    <source>
        <dbReference type="SMART" id="SM00860"/>
    </source>
</evidence>
<evidence type="ECO:0000313" key="2">
    <source>
        <dbReference type="EMBL" id="KES04866.1"/>
    </source>
</evidence>
<gene>
    <name evidence="2" type="ORF">BU52_22755</name>
</gene>
<name>A0A081XMU3_STRTO</name>
<dbReference type="InterPro" id="IPR018958">
    <property type="entry name" value="Knr4/Smi1-like_dom"/>
</dbReference>
<evidence type="ECO:0000313" key="3">
    <source>
        <dbReference type="Proteomes" id="UP000028341"/>
    </source>
</evidence>
<dbReference type="SMART" id="SM00860">
    <property type="entry name" value="SMI1_KNR4"/>
    <property type="match status" value="1"/>
</dbReference>
<dbReference type="STRING" id="55952.BU52_22755"/>
<dbReference type="InterPro" id="IPR037883">
    <property type="entry name" value="Knr4/Smi1-like_sf"/>
</dbReference>
<dbReference type="AlphaFoldDB" id="A0A081XMU3"/>
<accession>A0A081XMU3</accession>
<dbReference type="Pfam" id="PF09346">
    <property type="entry name" value="SMI1_KNR4"/>
    <property type="match status" value="1"/>
</dbReference>
<dbReference type="SUPFAM" id="SSF160631">
    <property type="entry name" value="SMI1/KNR4-like"/>
    <property type="match status" value="1"/>
</dbReference>
<protein>
    <recommendedName>
        <fullName evidence="1">Knr4/Smi1-like domain-containing protein</fullName>
    </recommendedName>
</protein>
<comment type="caution">
    <text evidence="2">The sequence shown here is derived from an EMBL/GenBank/DDBJ whole genome shotgun (WGS) entry which is preliminary data.</text>
</comment>
<dbReference type="OrthoDB" id="458118at2"/>
<dbReference type="Proteomes" id="UP000028341">
    <property type="component" value="Unassembled WGS sequence"/>
</dbReference>
<reference evidence="2 3" key="1">
    <citation type="submission" date="2014-02" db="EMBL/GenBank/DDBJ databases">
        <title>The genome announcement of Streptomyces toyocaensis NRRL15009.</title>
        <authorList>
            <person name="Hong H.-J."/>
            <person name="Kwun M.J."/>
        </authorList>
    </citation>
    <scope>NUCLEOTIDE SEQUENCE [LARGE SCALE GENOMIC DNA]</scope>
    <source>
        <strain evidence="2 3">NRRL 15009</strain>
    </source>
</reference>
<keyword evidence="3" id="KW-1185">Reference proteome</keyword>
<dbReference type="EMBL" id="JFCB01000022">
    <property type="protein sequence ID" value="KES04866.1"/>
    <property type="molecule type" value="Genomic_DNA"/>
</dbReference>